<accession>A0A067T6M1</accession>
<feature type="transmembrane region" description="Helical" evidence="2">
    <location>
        <begin position="32"/>
        <end position="57"/>
    </location>
</feature>
<evidence type="ECO:0000256" key="1">
    <source>
        <dbReference type="SAM" id="MobiDB-lite"/>
    </source>
</evidence>
<sequence length="212" mass="23486">MIITESVDNSDAISVTNTLVVDTKETEKLPRFFSALTYASLGLSFIPFVFSLIIIQISRINSIPTILAYFFSTPFHLAALLLIWQQSRQIDMQLPFHPTSWRSIAYISFLAAMWLFAMITAGMGARAFVAGTRTCTTVFSDGHSRSVCYDNHFNRMVGFLISATAIAVLEAFVLCVMAFLCFRSRPRKQTPQVPSPRSSSPSPSPSPKVLSA</sequence>
<feature type="region of interest" description="Disordered" evidence="1">
    <location>
        <begin position="187"/>
        <end position="212"/>
    </location>
</feature>
<reference evidence="4" key="1">
    <citation type="journal article" date="2014" name="Proc. Natl. Acad. Sci. U.S.A.">
        <title>Extensive sampling of basidiomycete genomes demonstrates inadequacy of the white-rot/brown-rot paradigm for wood decay fungi.</title>
        <authorList>
            <person name="Riley R."/>
            <person name="Salamov A.A."/>
            <person name="Brown D.W."/>
            <person name="Nagy L.G."/>
            <person name="Floudas D."/>
            <person name="Held B.W."/>
            <person name="Levasseur A."/>
            <person name="Lombard V."/>
            <person name="Morin E."/>
            <person name="Otillar R."/>
            <person name="Lindquist E.A."/>
            <person name="Sun H."/>
            <person name="LaButti K.M."/>
            <person name="Schmutz J."/>
            <person name="Jabbour D."/>
            <person name="Luo H."/>
            <person name="Baker S.E."/>
            <person name="Pisabarro A.G."/>
            <person name="Walton J.D."/>
            <person name="Blanchette R.A."/>
            <person name="Henrissat B."/>
            <person name="Martin F."/>
            <person name="Cullen D."/>
            <person name="Hibbett D.S."/>
            <person name="Grigoriev I.V."/>
        </authorList>
    </citation>
    <scope>NUCLEOTIDE SEQUENCE [LARGE SCALE GENOMIC DNA]</scope>
    <source>
        <strain evidence="4">CBS 339.88</strain>
    </source>
</reference>
<evidence type="ECO:0000313" key="4">
    <source>
        <dbReference type="Proteomes" id="UP000027222"/>
    </source>
</evidence>
<dbReference type="Proteomes" id="UP000027222">
    <property type="component" value="Unassembled WGS sequence"/>
</dbReference>
<evidence type="ECO:0000313" key="3">
    <source>
        <dbReference type="EMBL" id="KDR75559.1"/>
    </source>
</evidence>
<gene>
    <name evidence="3" type="ORF">GALMADRAFT_248039</name>
</gene>
<evidence type="ECO:0008006" key="5">
    <source>
        <dbReference type="Google" id="ProtNLM"/>
    </source>
</evidence>
<dbReference type="OrthoDB" id="3032457at2759"/>
<protein>
    <recommendedName>
        <fullName evidence="5">MARVEL domain-containing protein</fullName>
    </recommendedName>
</protein>
<dbReference type="HOGENOM" id="CLU_1372291_0_0_1"/>
<evidence type="ECO:0000256" key="2">
    <source>
        <dbReference type="SAM" id="Phobius"/>
    </source>
</evidence>
<dbReference type="EMBL" id="KL142380">
    <property type="protein sequence ID" value="KDR75559.1"/>
    <property type="molecule type" value="Genomic_DNA"/>
</dbReference>
<feature type="transmembrane region" description="Helical" evidence="2">
    <location>
        <begin position="104"/>
        <end position="123"/>
    </location>
</feature>
<feature type="transmembrane region" description="Helical" evidence="2">
    <location>
        <begin position="63"/>
        <end position="84"/>
    </location>
</feature>
<keyword evidence="2" id="KW-0812">Transmembrane</keyword>
<keyword evidence="2" id="KW-1133">Transmembrane helix</keyword>
<proteinExistence type="predicted"/>
<keyword evidence="2" id="KW-0472">Membrane</keyword>
<name>A0A067T6M1_GALM3</name>
<organism evidence="3 4">
    <name type="scientific">Galerina marginata (strain CBS 339.88)</name>
    <dbReference type="NCBI Taxonomy" id="685588"/>
    <lineage>
        <taxon>Eukaryota</taxon>
        <taxon>Fungi</taxon>
        <taxon>Dikarya</taxon>
        <taxon>Basidiomycota</taxon>
        <taxon>Agaricomycotina</taxon>
        <taxon>Agaricomycetes</taxon>
        <taxon>Agaricomycetidae</taxon>
        <taxon>Agaricales</taxon>
        <taxon>Agaricineae</taxon>
        <taxon>Strophariaceae</taxon>
        <taxon>Galerina</taxon>
    </lineage>
</organism>
<dbReference type="AlphaFoldDB" id="A0A067T6M1"/>
<keyword evidence="4" id="KW-1185">Reference proteome</keyword>
<feature type="transmembrane region" description="Helical" evidence="2">
    <location>
        <begin position="159"/>
        <end position="182"/>
    </location>
</feature>